<proteinExistence type="inferred from homology"/>
<dbReference type="GO" id="GO:0020037">
    <property type="term" value="F:heme binding"/>
    <property type="evidence" value="ECO:0007669"/>
    <property type="project" value="InterPro"/>
</dbReference>
<dbReference type="PRINTS" id="PR00463">
    <property type="entry name" value="EP450I"/>
</dbReference>
<dbReference type="Pfam" id="PF00067">
    <property type="entry name" value="p450"/>
    <property type="match status" value="1"/>
</dbReference>
<keyword evidence="10" id="KW-0472">Membrane</keyword>
<keyword evidence="6 8" id="KW-0408">Iron</keyword>
<dbReference type="InterPro" id="IPR017972">
    <property type="entry name" value="Cyt_P450_CS"/>
</dbReference>
<evidence type="ECO:0008006" key="13">
    <source>
        <dbReference type="Google" id="ProtNLM"/>
    </source>
</evidence>
<evidence type="ECO:0000256" key="10">
    <source>
        <dbReference type="SAM" id="Phobius"/>
    </source>
</evidence>
<keyword evidence="4 8" id="KW-0479">Metal-binding</keyword>
<dbReference type="InterPro" id="IPR036396">
    <property type="entry name" value="Cyt_P450_sf"/>
</dbReference>
<keyword evidence="3 8" id="KW-0349">Heme</keyword>
<comment type="caution">
    <text evidence="11">The sequence shown here is derived from an EMBL/GenBank/DDBJ whole genome shotgun (WGS) entry which is preliminary data.</text>
</comment>
<protein>
    <recommendedName>
        <fullName evidence="13">O-methylsterigmatocystin oxidoreductase</fullName>
    </recommendedName>
</protein>
<dbReference type="GO" id="GO:0005506">
    <property type="term" value="F:iron ion binding"/>
    <property type="evidence" value="ECO:0007669"/>
    <property type="project" value="InterPro"/>
</dbReference>
<feature type="binding site" description="axial binding residue" evidence="8">
    <location>
        <position position="441"/>
    </location>
    <ligand>
        <name>heme</name>
        <dbReference type="ChEBI" id="CHEBI:30413"/>
    </ligand>
    <ligandPart>
        <name>Fe</name>
        <dbReference type="ChEBI" id="CHEBI:18248"/>
    </ligandPart>
</feature>
<evidence type="ECO:0000313" key="12">
    <source>
        <dbReference type="Proteomes" id="UP000034112"/>
    </source>
</evidence>
<dbReference type="InterPro" id="IPR001128">
    <property type="entry name" value="Cyt_P450"/>
</dbReference>
<evidence type="ECO:0000313" key="11">
    <source>
        <dbReference type="EMBL" id="KKP04466.1"/>
    </source>
</evidence>
<dbReference type="InterPro" id="IPR002401">
    <property type="entry name" value="Cyt_P450_E_grp-I"/>
</dbReference>
<evidence type="ECO:0000256" key="2">
    <source>
        <dbReference type="ARBA" id="ARBA00010617"/>
    </source>
</evidence>
<dbReference type="PANTHER" id="PTHR46300">
    <property type="entry name" value="P450, PUTATIVE (EUROFUNG)-RELATED-RELATED"/>
    <property type="match status" value="1"/>
</dbReference>
<keyword evidence="10" id="KW-1133">Transmembrane helix</keyword>
<dbReference type="EMBL" id="JOKZ01000076">
    <property type="protein sequence ID" value="KKP04466.1"/>
    <property type="molecule type" value="Genomic_DNA"/>
</dbReference>
<sequence length="544" mass="61842">MSNFVIAQGIIVLIGVLVYSLFFRKKREALLPLPPGPKPLPILGNIRDGPPPGVPEFEHWLTFKDKYGPINYLSVLNQKVILLHDKEDAIELLEKMSLKTSSRPQLNFMLLCGYGRYISGMQYNDQFRLFRKLVHKQLGTKHLASQYVDTQDVESKRFLLRILMDPRHLFKHIKTQTASTILKITYGYSAELHSADPLTELISRVMNNASGVAIPFAWAVDLVPFLSYLPEWFPGAGFKRKAREWRGLLDASADIPYAFAKEQMEKGSYQPSYISKLINSSKEDGKVIDEEFDEAIRWTAGVMFAAGADTTVSTIKAFVLGMIFNPDVQRKAQEEVDRVVGTDRLPEASDEENLPYVGGVIKEALRTFPVIPMGLPHEVTEDIIFRGYRIPEGSFIRPCVWWFLHDPKTYANPSRYDPERYLEPRNEPDPMDGFGYGRRICPGRFLAHEGLFITISRLLAAFTISKAMHDGKPVDFEPKHVTDGVLDFPADFPYNIVPRSEKHVEMIRRVEVDHPWYGSSARDIQGNALFDKFKAECATGLSTY</sequence>
<evidence type="ECO:0000256" key="8">
    <source>
        <dbReference type="PIRSR" id="PIRSR602401-1"/>
    </source>
</evidence>
<gene>
    <name evidence="11" type="ORF">THAR02_03410</name>
</gene>
<dbReference type="SUPFAM" id="SSF48264">
    <property type="entry name" value="Cytochrome P450"/>
    <property type="match status" value="1"/>
</dbReference>
<dbReference type="PRINTS" id="PR00385">
    <property type="entry name" value="P450"/>
</dbReference>
<dbReference type="PANTHER" id="PTHR46300:SF7">
    <property type="entry name" value="P450, PUTATIVE (EUROFUNG)-RELATED"/>
    <property type="match status" value="1"/>
</dbReference>
<comment type="cofactor">
    <cofactor evidence="1 8">
        <name>heme</name>
        <dbReference type="ChEBI" id="CHEBI:30413"/>
    </cofactor>
</comment>
<evidence type="ECO:0000256" key="4">
    <source>
        <dbReference type="ARBA" id="ARBA00022723"/>
    </source>
</evidence>
<dbReference type="GO" id="GO:0004497">
    <property type="term" value="F:monooxygenase activity"/>
    <property type="evidence" value="ECO:0007669"/>
    <property type="project" value="UniProtKB-KW"/>
</dbReference>
<keyword evidence="5 9" id="KW-0560">Oxidoreductase</keyword>
<organism evidence="11 12">
    <name type="scientific">Trichoderma harzianum</name>
    <name type="common">Hypocrea lixii</name>
    <dbReference type="NCBI Taxonomy" id="5544"/>
    <lineage>
        <taxon>Eukaryota</taxon>
        <taxon>Fungi</taxon>
        <taxon>Dikarya</taxon>
        <taxon>Ascomycota</taxon>
        <taxon>Pezizomycotina</taxon>
        <taxon>Sordariomycetes</taxon>
        <taxon>Hypocreomycetidae</taxon>
        <taxon>Hypocreales</taxon>
        <taxon>Hypocreaceae</taxon>
        <taxon>Trichoderma</taxon>
    </lineage>
</organism>
<name>A0A0F9XHH3_TRIHA</name>
<evidence type="ECO:0000256" key="7">
    <source>
        <dbReference type="ARBA" id="ARBA00023033"/>
    </source>
</evidence>
<dbReference type="OrthoDB" id="2789670at2759"/>
<dbReference type="Gene3D" id="1.10.630.10">
    <property type="entry name" value="Cytochrome P450"/>
    <property type="match status" value="1"/>
</dbReference>
<accession>A0A0F9XHH3</accession>
<evidence type="ECO:0000256" key="9">
    <source>
        <dbReference type="RuleBase" id="RU000461"/>
    </source>
</evidence>
<dbReference type="PROSITE" id="PS00086">
    <property type="entry name" value="CYTOCHROME_P450"/>
    <property type="match status" value="1"/>
</dbReference>
<dbReference type="GO" id="GO:0016705">
    <property type="term" value="F:oxidoreductase activity, acting on paired donors, with incorporation or reduction of molecular oxygen"/>
    <property type="evidence" value="ECO:0007669"/>
    <property type="project" value="InterPro"/>
</dbReference>
<evidence type="ECO:0000256" key="3">
    <source>
        <dbReference type="ARBA" id="ARBA00022617"/>
    </source>
</evidence>
<comment type="similarity">
    <text evidence="2 9">Belongs to the cytochrome P450 family.</text>
</comment>
<evidence type="ECO:0000256" key="1">
    <source>
        <dbReference type="ARBA" id="ARBA00001971"/>
    </source>
</evidence>
<keyword evidence="7 9" id="KW-0503">Monooxygenase</keyword>
<dbReference type="OMA" id="YANPSRY"/>
<dbReference type="InterPro" id="IPR050364">
    <property type="entry name" value="Cytochrome_P450_fung"/>
</dbReference>
<dbReference type="CDD" id="cd11065">
    <property type="entry name" value="CYP64-like"/>
    <property type="match status" value="1"/>
</dbReference>
<evidence type="ECO:0000256" key="6">
    <source>
        <dbReference type="ARBA" id="ARBA00023004"/>
    </source>
</evidence>
<evidence type="ECO:0000256" key="5">
    <source>
        <dbReference type="ARBA" id="ARBA00023002"/>
    </source>
</evidence>
<dbReference type="Proteomes" id="UP000034112">
    <property type="component" value="Unassembled WGS sequence"/>
</dbReference>
<reference evidence="12" key="1">
    <citation type="journal article" date="2015" name="Genome Announc.">
        <title>Draft whole-genome sequence of the biocontrol agent Trichoderma harzianum T6776.</title>
        <authorList>
            <person name="Baroncelli R."/>
            <person name="Piaggeschi G."/>
            <person name="Fiorini L."/>
            <person name="Bertolini E."/>
            <person name="Zapparata A."/>
            <person name="Pe M.E."/>
            <person name="Sarrocco S."/>
            <person name="Vannacci G."/>
        </authorList>
    </citation>
    <scope>NUCLEOTIDE SEQUENCE [LARGE SCALE GENOMIC DNA]</scope>
    <source>
        <strain evidence="12">T6776</strain>
    </source>
</reference>
<dbReference type="AlphaFoldDB" id="A0A0F9XHH3"/>
<feature type="transmembrane region" description="Helical" evidence="10">
    <location>
        <begin position="6"/>
        <end position="23"/>
    </location>
</feature>
<keyword evidence="10" id="KW-0812">Transmembrane</keyword>